<gene>
    <name evidence="2" type="ORF">AH68_05700</name>
</gene>
<organism evidence="2 3">
    <name type="scientific">Bifidobacterium catenulatum PV20-2</name>
    <dbReference type="NCBI Taxonomy" id="1447716"/>
    <lineage>
        <taxon>Bacteria</taxon>
        <taxon>Bacillati</taxon>
        <taxon>Actinomycetota</taxon>
        <taxon>Actinomycetes</taxon>
        <taxon>Bifidobacteriales</taxon>
        <taxon>Bifidobacteriaceae</taxon>
        <taxon>Bifidobacterium</taxon>
    </lineage>
</organism>
<evidence type="ECO:0000313" key="2">
    <source>
        <dbReference type="EMBL" id="AIZ14605.1"/>
    </source>
</evidence>
<evidence type="ECO:0000313" key="3">
    <source>
        <dbReference type="Proteomes" id="UP000030625"/>
    </source>
</evidence>
<dbReference type="RefSeq" id="WP_015439131.1">
    <property type="nucleotide sequence ID" value="NZ_CP007456.1"/>
</dbReference>
<proteinExistence type="predicted"/>
<dbReference type="KEGG" id="bka:AH68_05700"/>
<name>A0A0A7I5V2_9BIFI</name>
<evidence type="ECO:0008006" key="4">
    <source>
        <dbReference type="Google" id="ProtNLM"/>
    </source>
</evidence>
<feature type="compositionally biased region" description="Basic and acidic residues" evidence="1">
    <location>
        <begin position="16"/>
        <end position="27"/>
    </location>
</feature>
<dbReference type="OrthoDB" id="3234218at2"/>
<dbReference type="HOGENOM" id="CLU_2535848_0_0_11"/>
<dbReference type="STRING" id="1447716.AH68_05700"/>
<reference evidence="2 3" key="1">
    <citation type="journal article" date="2015" name="Genome Announc.">
        <title>Complete and Assembled Genome Sequence of Bifidobacterium kashiwanohense PV20-2, Isolated from the Feces of an Anemic Kenyan Infant.</title>
        <authorList>
            <person name="Vazquez-Gutierrez P."/>
            <person name="Lacroix C."/>
            <person name="Chassard C."/>
            <person name="Klumpp J."/>
            <person name="Jans C."/>
            <person name="Stevens M.J."/>
        </authorList>
    </citation>
    <scope>NUCLEOTIDE SEQUENCE [LARGE SCALE GENOMIC DNA]</scope>
    <source>
        <strain evidence="2 3">PV20-2</strain>
    </source>
</reference>
<sequence length="83" mass="9027">MKGNYQPLPRPVPFDKVLDQQAEDKQPTGKNNAGEPLVMLSLRLPVRLKNRLKIAAAEHGTPCNRSCATPSNTNSTDSPATTE</sequence>
<dbReference type="Proteomes" id="UP000030625">
    <property type="component" value="Chromosome"/>
</dbReference>
<protein>
    <recommendedName>
        <fullName evidence="4">Chromosome partitioning protein ParA</fullName>
    </recommendedName>
</protein>
<feature type="compositionally biased region" description="Polar residues" evidence="1">
    <location>
        <begin position="63"/>
        <end position="83"/>
    </location>
</feature>
<dbReference type="AlphaFoldDB" id="A0A0A7I5V2"/>
<dbReference type="EMBL" id="CP007456">
    <property type="protein sequence ID" value="AIZ14605.1"/>
    <property type="molecule type" value="Genomic_DNA"/>
</dbReference>
<accession>A0A0A7I5V2</accession>
<feature type="region of interest" description="Disordered" evidence="1">
    <location>
        <begin position="1"/>
        <end position="36"/>
    </location>
</feature>
<feature type="region of interest" description="Disordered" evidence="1">
    <location>
        <begin position="58"/>
        <end position="83"/>
    </location>
</feature>
<evidence type="ECO:0000256" key="1">
    <source>
        <dbReference type="SAM" id="MobiDB-lite"/>
    </source>
</evidence>